<feature type="transmembrane region" description="Helical" evidence="1">
    <location>
        <begin position="5"/>
        <end position="22"/>
    </location>
</feature>
<evidence type="ECO:0000313" key="2">
    <source>
        <dbReference type="EMBL" id="SCB79002.1"/>
    </source>
</evidence>
<protein>
    <recommendedName>
        <fullName evidence="4">Immunity protein</fullName>
    </recommendedName>
</protein>
<dbReference type="OrthoDB" id="2324974at2"/>
<evidence type="ECO:0000313" key="3">
    <source>
        <dbReference type="Proteomes" id="UP000199268"/>
    </source>
</evidence>
<feature type="transmembrane region" description="Helical" evidence="1">
    <location>
        <begin position="42"/>
        <end position="63"/>
    </location>
</feature>
<keyword evidence="1" id="KW-0812">Transmembrane</keyword>
<evidence type="ECO:0000256" key="1">
    <source>
        <dbReference type="SAM" id="Phobius"/>
    </source>
</evidence>
<sequence length="66" mass="7597">MFERICGVIGILIGIWQFYAVFRAFQEVKQHATKSTSSFLPIAYFSGLIFGVVMFIFGILLLFNWL</sequence>
<dbReference type="Proteomes" id="UP000199268">
    <property type="component" value="Unassembled WGS sequence"/>
</dbReference>
<keyword evidence="1" id="KW-0472">Membrane</keyword>
<dbReference type="RefSeq" id="WP_092461401.1">
    <property type="nucleotide sequence ID" value="NZ_BJEE01000002.1"/>
</dbReference>
<dbReference type="EMBL" id="FMAO01000001">
    <property type="protein sequence ID" value="SCB79002.1"/>
    <property type="molecule type" value="Genomic_DNA"/>
</dbReference>
<accession>A0A1C3Z9Q7</accession>
<proteinExistence type="predicted"/>
<organism evidence="2 3">
    <name type="scientific">Weissella bombi</name>
    <dbReference type="NCBI Taxonomy" id="1505725"/>
    <lineage>
        <taxon>Bacteria</taxon>
        <taxon>Bacillati</taxon>
        <taxon>Bacillota</taxon>
        <taxon>Bacilli</taxon>
        <taxon>Lactobacillales</taxon>
        <taxon>Lactobacillaceae</taxon>
        <taxon>Weissella</taxon>
    </lineage>
</organism>
<reference evidence="3" key="1">
    <citation type="submission" date="2016-08" db="EMBL/GenBank/DDBJ databases">
        <authorList>
            <person name="Varghese N."/>
            <person name="Submissions Spin"/>
        </authorList>
    </citation>
    <scope>NUCLEOTIDE SEQUENCE [LARGE SCALE GENOMIC DNA]</scope>
    <source>
        <strain evidence="3">R-53094</strain>
    </source>
</reference>
<name>A0A1C3Z9Q7_9LACO</name>
<evidence type="ECO:0008006" key="4">
    <source>
        <dbReference type="Google" id="ProtNLM"/>
    </source>
</evidence>
<keyword evidence="3" id="KW-1185">Reference proteome</keyword>
<dbReference type="AlphaFoldDB" id="A0A1C3Z9Q7"/>
<gene>
    <name evidence="2" type="ORF">GA0061074_101376</name>
</gene>
<keyword evidence="1" id="KW-1133">Transmembrane helix</keyword>
<dbReference type="STRING" id="1505725.GA0061074_101376"/>